<keyword evidence="3 6" id="KW-0812">Transmembrane</keyword>
<comment type="subcellular location">
    <subcellularLocation>
        <location evidence="1">Membrane</location>
        <topology evidence="1">Multi-pass membrane protein</topology>
    </subcellularLocation>
</comment>
<organism evidence="8 9">
    <name type="scientific">Friedmanniomyces endolithicus</name>
    <dbReference type="NCBI Taxonomy" id="329885"/>
    <lineage>
        <taxon>Eukaryota</taxon>
        <taxon>Fungi</taxon>
        <taxon>Dikarya</taxon>
        <taxon>Ascomycota</taxon>
        <taxon>Pezizomycotina</taxon>
        <taxon>Dothideomycetes</taxon>
        <taxon>Dothideomycetidae</taxon>
        <taxon>Mycosphaerellales</taxon>
        <taxon>Teratosphaeriaceae</taxon>
        <taxon>Friedmanniomyces</taxon>
    </lineage>
</organism>
<accession>A0AAN6QR15</accession>
<evidence type="ECO:0000256" key="3">
    <source>
        <dbReference type="ARBA" id="ARBA00022692"/>
    </source>
</evidence>
<gene>
    <name evidence="8" type="primary">CDR1_3</name>
    <name evidence="8" type="ORF">LTR91_011735</name>
</gene>
<keyword evidence="5 6" id="KW-0472">Membrane</keyword>
<keyword evidence="9" id="KW-1185">Reference proteome</keyword>
<keyword evidence="4 6" id="KW-1133">Transmembrane helix</keyword>
<evidence type="ECO:0000256" key="1">
    <source>
        <dbReference type="ARBA" id="ARBA00004141"/>
    </source>
</evidence>
<evidence type="ECO:0000256" key="2">
    <source>
        <dbReference type="ARBA" id="ARBA00022448"/>
    </source>
</evidence>
<evidence type="ECO:0000313" key="9">
    <source>
        <dbReference type="Proteomes" id="UP001175353"/>
    </source>
</evidence>
<comment type="caution">
    <text evidence="8">The sequence shown here is derived from an EMBL/GenBank/DDBJ whole genome shotgun (WGS) entry which is preliminary data.</text>
</comment>
<dbReference type="InterPro" id="IPR013525">
    <property type="entry name" value="ABC2_TM"/>
</dbReference>
<dbReference type="PANTHER" id="PTHR19241">
    <property type="entry name" value="ATP-BINDING CASSETTE TRANSPORTER"/>
    <property type="match status" value="1"/>
</dbReference>
<dbReference type="GO" id="GO:0140359">
    <property type="term" value="F:ABC-type transporter activity"/>
    <property type="evidence" value="ECO:0007669"/>
    <property type="project" value="InterPro"/>
</dbReference>
<proteinExistence type="predicted"/>
<evidence type="ECO:0000256" key="6">
    <source>
        <dbReference type="SAM" id="Phobius"/>
    </source>
</evidence>
<feature type="domain" description="ABC-2 type transporter transmembrane" evidence="7">
    <location>
        <begin position="1"/>
        <end position="157"/>
    </location>
</feature>
<name>A0AAN6QR15_9PEZI</name>
<dbReference type="AlphaFoldDB" id="A0AAN6QR15"/>
<evidence type="ECO:0000256" key="5">
    <source>
        <dbReference type="ARBA" id="ARBA00023136"/>
    </source>
</evidence>
<dbReference type="Proteomes" id="UP001175353">
    <property type="component" value="Unassembled WGS sequence"/>
</dbReference>
<sequence length="265" mass="30024">MLFTIFGQLTQQIMPHFVTQRALYEARERPSKAYGWRAFMFANIIVELPWNTLMAVIIFFCFYYPIGLYNNAVPTNEVHLRGFQFFLFVWQFLLFTSTFTNMMIAGIADAETGGNLANLLFSLSLIFCGVLASPTSLPRFWIFIVSPFTYLVEGMLSVGVANTQVACAANEFVTFRPPAGQTCSAYMQQYISAAGGYLQDPSATSECNYCTYSDTNVFLRAVSANYAHVWRDYGILWVYIIVNACGAVFFYWLARVPKKSKAKKE</sequence>
<feature type="transmembrane region" description="Helical" evidence="6">
    <location>
        <begin position="235"/>
        <end position="254"/>
    </location>
</feature>
<feature type="transmembrane region" description="Helical" evidence="6">
    <location>
        <begin position="116"/>
        <end position="137"/>
    </location>
</feature>
<feature type="transmembrane region" description="Helical" evidence="6">
    <location>
        <begin position="85"/>
        <end position="104"/>
    </location>
</feature>
<protein>
    <submittedName>
        <fullName evidence="8">Multidrug resistance protein</fullName>
    </submittedName>
</protein>
<dbReference type="GO" id="GO:0016020">
    <property type="term" value="C:membrane"/>
    <property type="evidence" value="ECO:0007669"/>
    <property type="project" value="UniProtKB-SubCell"/>
</dbReference>
<dbReference type="EMBL" id="JAUJLE010000109">
    <property type="protein sequence ID" value="KAK0981874.1"/>
    <property type="molecule type" value="Genomic_DNA"/>
</dbReference>
<evidence type="ECO:0000256" key="4">
    <source>
        <dbReference type="ARBA" id="ARBA00022989"/>
    </source>
</evidence>
<dbReference type="Pfam" id="PF01061">
    <property type="entry name" value="ABC2_membrane"/>
    <property type="match status" value="1"/>
</dbReference>
<feature type="transmembrane region" description="Helical" evidence="6">
    <location>
        <begin position="38"/>
        <end position="65"/>
    </location>
</feature>
<reference evidence="8" key="1">
    <citation type="submission" date="2023-06" db="EMBL/GenBank/DDBJ databases">
        <title>Black Yeasts Isolated from many extreme environments.</title>
        <authorList>
            <person name="Coleine C."/>
            <person name="Stajich J.E."/>
            <person name="Selbmann L."/>
        </authorList>
    </citation>
    <scope>NUCLEOTIDE SEQUENCE</scope>
    <source>
        <strain evidence="8">CCFEE 5200</strain>
    </source>
</reference>
<evidence type="ECO:0000259" key="7">
    <source>
        <dbReference type="Pfam" id="PF01061"/>
    </source>
</evidence>
<keyword evidence="2" id="KW-0813">Transport</keyword>
<evidence type="ECO:0000313" key="8">
    <source>
        <dbReference type="EMBL" id="KAK0981874.1"/>
    </source>
</evidence>